<gene>
    <name evidence="2" type="ORF">LCGC14_0540390</name>
</gene>
<dbReference type="EMBL" id="LAZR01000720">
    <property type="protein sequence ID" value="KKN59642.1"/>
    <property type="molecule type" value="Genomic_DNA"/>
</dbReference>
<feature type="region of interest" description="Disordered" evidence="1">
    <location>
        <begin position="117"/>
        <end position="169"/>
    </location>
</feature>
<comment type="caution">
    <text evidence="2">The sequence shown here is derived from an EMBL/GenBank/DDBJ whole genome shotgun (WGS) entry which is preliminary data.</text>
</comment>
<sequence>MTFKSKPEERKFGTRETRVVSIRVPVEEYESIKTAIYEFVNSHGEDNVKRIRIVEDGIKEIISERLDIIDYIKKERSITDSKYLEILDNHNIDLINDVIAEFPIERKIPIKTLTEEKREEERRKRKREEGNLPVEKPISYIHVTPNSKELRRQEKEKRKQGKKLRKSFR</sequence>
<name>A0A0F9SBI1_9ZZZZ</name>
<evidence type="ECO:0000256" key="1">
    <source>
        <dbReference type="SAM" id="MobiDB-lite"/>
    </source>
</evidence>
<feature type="compositionally biased region" description="Basic and acidic residues" evidence="1">
    <location>
        <begin position="117"/>
        <end position="130"/>
    </location>
</feature>
<evidence type="ECO:0000313" key="2">
    <source>
        <dbReference type="EMBL" id="KKN59642.1"/>
    </source>
</evidence>
<dbReference type="AlphaFoldDB" id="A0A0F9SBI1"/>
<feature type="compositionally biased region" description="Basic and acidic residues" evidence="1">
    <location>
        <begin position="148"/>
        <end position="157"/>
    </location>
</feature>
<accession>A0A0F9SBI1</accession>
<reference evidence="2" key="1">
    <citation type="journal article" date="2015" name="Nature">
        <title>Complex archaea that bridge the gap between prokaryotes and eukaryotes.</title>
        <authorList>
            <person name="Spang A."/>
            <person name="Saw J.H."/>
            <person name="Jorgensen S.L."/>
            <person name="Zaremba-Niedzwiedzka K."/>
            <person name="Martijn J."/>
            <person name="Lind A.E."/>
            <person name="van Eijk R."/>
            <person name="Schleper C."/>
            <person name="Guy L."/>
            <person name="Ettema T.J."/>
        </authorList>
    </citation>
    <scope>NUCLEOTIDE SEQUENCE</scope>
</reference>
<proteinExistence type="predicted"/>
<feature type="compositionally biased region" description="Basic residues" evidence="1">
    <location>
        <begin position="158"/>
        <end position="169"/>
    </location>
</feature>
<protein>
    <submittedName>
        <fullName evidence="2">Uncharacterized protein</fullName>
    </submittedName>
</protein>
<organism evidence="2">
    <name type="scientific">marine sediment metagenome</name>
    <dbReference type="NCBI Taxonomy" id="412755"/>
    <lineage>
        <taxon>unclassified sequences</taxon>
        <taxon>metagenomes</taxon>
        <taxon>ecological metagenomes</taxon>
    </lineage>
</organism>